<reference evidence="3" key="1">
    <citation type="journal article" date="2020" name="Nature">
        <title>Giant virus diversity and host interactions through global metagenomics.</title>
        <authorList>
            <person name="Schulz F."/>
            <person name="Roux S."/>
            <person name="Paez-Espino D."/>
            <person name="Jungbluth S."/>
            <person name="Walsh D.A."/>
            <person name="Denef V.J."/>
            <person name="McMahon K.D."/>
            <person name="Konstantinidis K.T."/>
            <person name="Eloe-Fadrosh E.A."/>
            <person name="Kyrpides N.C."/>
            <person name="Woyke T."/>
        </authorList>
    </citation>
    <scope>NUCLEOTIDE SEQUENCE</scope>
    <source>
        <strain evidence="3">GVMAG-M-3300025880-75</strain>
    </source>
</reference>
<organism evidence="3">
    <name type="scientific">viral metagenome</name>
    <dbReference type="NCBI Taxonomy" id="1070528"/>
    <lineage>
        <taxon>unclassified sequences</taxon>
        <taxon>metagenomes</taxon>
        <taxon>organismal metagenomes</taxon>
    </lineage>
</organism>
<sequence>MNTTLPSIMRTVTPSQSNTPSQYATPSSIRETAKGMANSVSQTITPTNGGIDIIKIILIVAIVIFLSYNLYIYFTEGTDILGKYFGISGVGLTGAAKGTEFVVDTTAEGTKDTISVAQNVTDKGLDTVAKGGKMISRTSESPIERETDEDVKKEEEVENVNSESSFSGNLKKTIKGGYCYIGTDRTFRSCVEVDEGDICMSDKIFPTKDICINPNLRE</sequence>
<accession>A0A6C0J9N3</accession>
<protein>
    <submittedName>
        <fullName evidence="3">Uncharacterized protein</fullName>
    </submittedName>
</protein>
<evidence type="ECO:0000256" key="2">
    <source>
        <dbReference type="SAM" id="Phobius"/>
    </source>
</evidence>
<evidence type="ECO:0000313" key="3">
    <source>
        <dbReference type="EMBL" id="QHU02352.1"/>
    </source>
</evidence>
<keyword evidence="2" id="KW-0472">Membrane</keyword>
<keyword evidence="2" id="KW-0812">Transmembrane</keyword>
<name>A0A6C0J9N3_9ZZZZ</name>
<feature type="transmembrane region" description="Helical" evidence="2">
    <location>
        <begin position="53"/>
        <end position="74"/>
    </location>
</feature>
<feature type="region of interest" description="Disordered" evidence="1">
    <location>
        <begin position="139"/>
        <end position="159"/>
    </location>
</feature>
<proteinExistence type="predicted"/>
<keyword evidence="2" id="KW-1133">Transmembrane helix</keyword>
<feature type="region of interest" description="Disordered" evidence="1">
    <location>
        <begin position="1"/>
        <end position="24"/>
    </location>
</feature>
<evidence type="ECO:0000256" key="1">
    <source>
        <dbReference type="SAM" id="MobiDB-lite"/>
    </source>
</evidence>
<feature type="compositionally biased region" description="Basic and acidic residues" evidence="1">
    <location>
        <begin position="142"/>
        <end position="155"/>
    </location>
</feature>
<dbReference type="AlphaFoldDB" id="A0A6C0J9N3"/>
<dbReference type="EMBL" id="MN740356">
    <property type="protein sequence ID" value="QHU02352.1"/>
    <property type="molecule type" value="Genomic_DNA"/>
</dbReference>